<dbReference type="RefSeq" id="WP_113969483.1">
    <property type="nucleotide sequence ID" value="NZ_QNRJ01000006.1"/>
</dbReference>
<name>A0A366EQR2_9BACI</name>
<dbReference type="SUPFAM" id="SSF54909">
    <property type="entry name" value="Dimeric alpha+beta barrel"/>
    <property type="match status" value="1"/>
</dbReference>
<comment type="caution">
    <text evidence="3">The sequence shown here is derived from an EMBL/GenBank/DDBJ whole genome shotgun (WGS) entry which is preliminary data.</text>
</comment>
<dbReference type="InterPro" id="IPR011008">
    <property type="entry name" value="Dimeric_a/b-barrel"/>
</dbReference>
<dbReference type="InterPro" id="IPR005545">
    <property type="entry name" value="YCII"/>
</dbReference>
<protein>
    <submittedName>
        <fullName evidence="3">YCII-related domain-containing protein</fullName>
    </submittedName>
</protein>
<organism evidence="3 4">
    <name type="scientific">Rossellomorea aquimaris</name>
    <dbReference type="NCBI Taxonomy" id="189382"/>
    <lineage>
        <taxon>Bacteria</taxon>
        <taxon>Bacillati</taxon>
        <taxon>Bacillota</taxon>
        <taxon>Bacilli</taxon>
        <taxon>Bacillales</taxon>
        <taxon>Bacillaceae</taxon>
        <taxon>Rossellomorea</taxon>
    </lineage>
</organism>
<dbReference type="EMBL" id="QNRJ01000006">
    <property type="protein sequence ID" value="RBP04266.1"/>
    <property type="molecule type" value="Genomic_DNA"/>
</dbReference>
<sequence>MEFIYVLKLIPRLHKEENWTTGDEGIVQRHFERLKELTDDGVVILAGRTLNEEENAFGIVIFEAEDGEKARAFMKEDPTVKEGIMTAELFPYRVALLRKETNTLVE</sequence>
<proteinExistence type="inferred from homology"/>
<comment type="similarity">
    <text evidence="1">Belongs to the YciI family.</text>
</comment>
<evidence type="ECO:0000256" key="1">
    <source>
        <dbReference type="ARBA" id="ARBA00007689"/>
    </source>
</evidence>
<evidence type="ECO:0000313" key="4">
    <source>
        <dbReference type="Proteomes" id="UP000252118"/>
    </source>
</evidence>
<evidence type="ECO:0000313" key="3">
    <source>
        <dbReference type="EMBL" id="RBP04266.1"/>
    </source>
</evidence>
<feature type="domain" description="YCII-related" evidence="2">
    <location>
        <begin position="21"/>
        <end position="86"/>
    </location>
</feature>
<dbReference type="Proteomes" id="UP000252118">
    <property type="component" value="Unassembled WGS sequence"/>
</dbReference>
<dbReference type="OrthoDB" id="8589613at2"/>
<evidence type="ECO:0000259" key="2">
    <source>
        <dbReference type="Pfam" id="PF03795"/>
    </source>
</evidence>
<dbReference type="AlphaFoldDB" id="A0A366EQR2"/>
<dbReference type="Gene3D" id="3.30.70.1060">
    <property type="entry name" value="Dimeric alpha+beta barrel"/>
    <property type="match status" value="1"/>
</dbReference>
<accession>A0A366EQR2</accession>
<dbReference type="Pfam" id="PF03795">
    <property type="entry name" value="YCII"/>
    <property type="match status" value="1"/>
</dbReference>
<gene>
    <name evidence="3" type="ORF">DET59_10652</name>
</gene>
<reference evidence="3 4" key="1">
    <citation type="submission" date="2018-06" db="EMBL/GenBank/DDBJ databases">
        <title>Freshwater and sediment microbial communities from various areas in North America, analyzing microbe dynamics in response to fracking.</title>
        <authorList>
            <person name="Lamendella R."/>
        </authorList>
    </citation>
    <scope>NUCLEOTIDE SEQUENCE [LARGE SCALE GENOMIC DNA]</scope>
    <source>
        <strain evidence="3 4">97B</strain>
    </source>
</reference>